<dbReference type="InterPro" id="IPR036852">
    <property type="entry name" value="Peptidase_S8/S53_dom_sf"/>
</dbReference>
<evidence type="ECO:0000259" key="2">
    <source>
        <dbReference type="Pfam" id="PF00082"/>
    </source>
</evidence>
<keyword evidence="4" id="KW-1185">Reference proteome</keyword>
<sequence length="74" mass="7783">MSGQRPAQPAPATDAAQRHSYAAGYVSGVAALVRSNYPELTAAQVMHRLTATAHNGARDPSNVVGAGILDQRRR</sequence>
<dbReference type="Pfam" id="PF00082">
    <property type="entry name" value="Peptidase_S8"/>
    <property type="match status" value="1"/>
</dbReference>
<evidence type="ECO:0000313" key="4">
    <source>
        <dbReference type="Proteomes" id="UP000020681"/>
    </source>
</evidence>
<proteinExistence type="predicted"/>
<name>A0ABN0R3K4_MYCUL</name>
<protein>
    <submittedName>
        <fullName evidence="3">Subtilase family protein</fullName>
    </submittedName>
</protein>
<feature type="region of interest" description="Disordered" evidence="1">
    <location>
        <begin position="53"/>
        <end position="74"/>
    </location>
</feature>
<comment type="caution">
    <text evidence="3">The sequence shown here is derived from an EMBL/GenBank/DDBJ whole genome shotgun (WGS) entry which is preliminary data.</text>
</comment>
<dbReference type="InterPro" id="IPR000209">
    <property type="entry name" value="Peptidase_S8/S53_dom"/>
</dbReference>
<dbReference type="Proteomes" id="UP000020681">
    <property type="component" value="Unassembled WGS sequence"/>
</dbReference>
<evidence type="ECO:0000256" key="1">
    <source>
        <dbReference type="SAM" id="MobiDB-lite"/>
    </source>
</evidence>
<accession>A0ABN0R3K4</accession>
<dbReference type="Gene3D" id="3.40.50.200">
    <property type="entry name" value="Peptidase S8/S53 domain"/>
    <property type="match status" value="1"/>
</dbReference>
<reference evidence="3 4" key="1">
    <citation type="submission" date="2014-01" db="EMBL/GenBank/DDBJ databases">
        <authorList>
            <person name="Dobos K."/>
            <person name="Lenaerts A."/>
            <person name="Ordway D."/>
            <person name="DeGroote M.A."/>
            <person name="Parker T."/>
            <person name="Sizemore C."/>
            <person name="Tallon L.J."/>
            <person name="Sadzewicz L.K."/>
            <person name="Sengamalay N."/>
            <person name="Fraser C.M."/>
            <person name="Hine E."/>
            <person name="Shefchek K.A."/>
            <person name="Das S.P."/>
            <person name="Tettelin H."/>
        </authorList>
    </citation>
    <scope>NUCLEOTIDE SEQUENCE [LARGE SCALE GENOMIC DNA]</scope>
    <source>
        <strain evidence="3 4">Harvey</strain>
    </source>
</reference>
<organism evidence="3 4">
    <name type="scientific">Mycobacterium ulcerans str. Harvey</name>
    <dbReference type="NCBI Taxonomy" id="1299332"/>
    <lineage>
        <taxon>Bacteria</taxon>
        <taxon>Bacillati</taxon>
        <taxon>Actinomycetota</taxon>
        <taxon>Actinomycetes</taxon>
        <taxon>Mycobacteriales</taxon>
        <taxon>Mycobacteriaceae</taxon>
        <taxon>Mycobacterium</taxon>
        <taxon>Mycobacterium ulcerans group</taxon>
    </lineage>
</organism>
<evidence type="ECO:0000313" key="3">
    <source>
        <dbReference type="EMBL" id="EUA91525.1"/>
    </source>
</evidence>
<dbReference type="SUPFAM" id="SSF52743">
    <property type="entry name" value="Subtilisin-like"/>
    <property type="match status" value="1"/>
</dbReference>
<feature type="domain" description="Peptidase S8/S53" evidence="2">
    <location>
        <begin position="14"/>
        <end position="67"/>
    </location>
</feature>
<gene>
    <name evidence="3" type="ORF">I551_1981</name>
</gene>
<dbReference type="EMBL" id="JAOL01000088">
    <property type="protein sequence ID" value="EUA91525.1"/>
    <property type="molecule type" value="Genomic_DNA"/>
</dbReference>